<reference evidence="2" key="1">
    <citation type="submission" date="2017-10" db="EMBL/GenBank/DDBJ databases">
        <title>Rapid genome shrinkage in a self-fertile nematode reveals novel sperm competition proteins.</title>
        <authorList>
            <person name="Yin D."/>
            <person name="Schwarz E.M."/>
            <person name="Thomas C.G."/>
            <person name="Felde R.L."/>
            <person name="Korf I.F."/>
            <person name="Cutter A.D."/>
            <person name="Schartner C.M."/>
            <person name="Ralston E.J."/>
            <person name="Meyer B.J."/>
            <person name="Haag E.S."/>
        </authorList>
    </citation>
    <scope>NUCLEOTIDE SEQUENCE [LARGE SCALE GENOMIC DNA]</scope>
    <source>
        <strain evidence="2">JU1422</strain>
    </source>
</reference>
<keyword evidence="2" id="KW-1185">Reference proteome</keyword>
<dbReference type="Proteomes" id="UP000230233">
    <property type="component" value="Chromosome V"/>
</dbReference>
<dbReference type="AlphaFoldDB" id="A0A2G5TIJ5"/>
<dbReference type="STRING" id="1611254.A0A2G5TIJ5"/>
<evidence type="ECO:0000313" key="1">
    <source>
        <dbReference type="EMBL" id="PIC27068.1"/>
    </source>
</evidence>
<comment type="caution">
    <text evidence="1">The sequence shown here is derived from an EMBL/GenBank/DDBJ whole genome shotgun (WGS) entry which is preliminary data.</text>
</comment>
<name>A0A2G5TIJ5_9PELO</name>
<proteinExistence type="predicted"/>
<protein>
    <submittedName>
        <fullName evidence="1">Uncharacterized protein</fullName>
    </submittedName>
</protein>
<dbReference type="EMBL" id="PDUG01000005">
    <property type="protein sequence ID" value="PIC27068.1"/>
    <property type="molecule type" value="Genomic_DNA"/>
</dbReference>
<dbReference type="OrthoDB" id="5798459at2759"/>
<accession>A0A2G5TIJ5</accession>
<organism evidence="1 2">
    <name type="scientific">Caenorhabditis nigoni</name>
    <dbReference type="NCBI Taxonomy" id="1611254"/>
    <lineage>
        <taxon>Eukaryota</taxon>
        <taxon>Metazoa</taxon>
        <taxon>Ecdysozoa</taxon>
        <taxon>Nematoda</taxon>
        <taxon>Chromadorea</taxon>
        <taxon>Rhabditida</taxon>
        <taxon>Rhabditina</taxon>
        <taxon>Rhabditomorpha</taxon>
        <taxon>Rhabditoidea</taxon>
        <taxon>Rhabditidae</taxon>
        <taxon>Peloderinae</taxon>
        <taxon>Caenorhabditis</taxon>
    </lineage>
</organism>
<gene>
    <name evidence="1" type="primary">Cni-C35A5.6</name>
    <name evidence="1" type="synonym">Cnig_chr_V.g19438</name>
    <name evidence="1" type="ORF">B9Z55_019438</name>
</gene>
<sequence length="240" mass="27127">MMPTLLKTFLFFQLFACIYTNYNAFFALMVTNPTVVQQVNQIETNLTKTNAQFVKFVHNTSYLHIRLNTIELNDTTLPLIQNFLKDLPKAMCNVSYSVPALFEGTAVKANTTLHGKVNAMSSTVISSVHQKIYSLLNGTGIPSIDEHVIFHPKMDIVELDDRKHEDLLQIMFNRTGDFKLNTGDFIKEIVLFNATPSGAFHDVIGRAPLAPCSNFTVFKPELLTNQVPIFTNFDDLDFKK</sequence>
<evidence type="ECO:0000313" key="2">
    <source>
        <dbReference type="Proteomes" id="UP000230233"/>
    </source>
</evidence>